<gene>
    <name evidence="3" type="ORF">CSSPJE1EN1_LOCUS28289</name>
</gene>
<name>A0ABP0VGC0_9BRYO</name>
<feature type="non-terminal residue" evidence="3">
    <location>
        <position position="76"/>
    </location>
</feature>
<organism evidence="3 4">
    <name type="scientific">Sphagnum jensenii</name>
    <dbReference type="NCBI Taxonomy" id="128206"/>
    <lineage>
        <taxon>Eukaryota</taxon>
        <taxon>Viridiplantae</taxon>
        <taxon>Streptophyta</taxon>
        <taxon>Embryophyta</taxon>
        <taxon>Bryophyta</taxon>
        <taxon>Sphagnophytina</taxon>
        <taxon>Sphagnopsida</taxon>
        <taxon>Sphagnales</taxon>
        <taxon>Sphagnaceae</taxon>
        <taxon>Sphagnum</taxon>
    </lineage>
</organism>
<evidence type="ECO:0000256" key="1">
    <source>
        <dbReference type="SAM" id="Coils"/>
    </source>
</evidence>
<keyword evidence="1" id="KW-0175">Coiled coil</keyword>
<feature type="non-terminal residue" evidence="3">
    <location>
        <position position="1"/>
    </location>
</feature>
<feature type="coiled-coil region" evidence="1">
    <location>
        <begin position="33"/>
        <end position="74"/>
    </location>
</feature>
<evidence type="ECO:0000256" key="2">
    <source>
        <dbReference type="SAM" id="MobiDB-lite"/>
    </source>
</evidence>
<evidence type="ECO:0000313" key="3">
    <source>
        <dbReference type="EMBL" id="CAK9252911.1"/>
    </source>
</evidence>
<keyword evidence="4" id="KW-1185">Reference proteome</keyword>
<protein>
    <submittedName>
        <fullName evidence="3">Uncharacterized protein</fullName>
    </submittedName>
</protein>
<dbReference type="EMBL" id="CAXAQS010000729">
    <property type="protein sequence ID" value="CAK9252911.1"/>
    <property type="molecule type" value="Genomic_DNA"/>
</dbReference>
<accession>A0ABP0VGC0</accession>
<feature type="compositionally biased region" description="Acidic residues" evidence="2">
    <location>
        <begin position="1"/>
        <end position="10"/>
    </location>
</feature>
<dbReference type="Proteomes" id="UP001497444">
    <property type="component" value="Unassembled WGS sequence"/>
</dbReference>
<comment type="caution">
    <text evidence="3">The sequence shown here is derived from an EMBL/GenBank/DDBJ whole genome shotgun (WGS) entry which is preliminary data.</text>
</comment>
<reference evidence="3" key="1">
    <citation type="submission" date="2024-02" db="EMBL/GenBank/DDBJ databases">
        <authorList>
            <consortium name="ELIXIR-Norway"/>
            <consortium name="Elixir Norway"/>
        </authorList>
    </citation>
    <scope>NUCLEOTIDE SEQUENCE</scope>
</reference>
<evidence type="ECO:0000313" key="4">
    <source>
        <dbReference type="Proteomes" id="UP001497444"/>
    </source>
</evidence>
<feature type="region of interest" description="Disordered" evidence="2">
    <location>
        <begin position="1"/>
        <end position="29"/>
    </location>
</feature>
<proteinExistence type="predicted"/>
<sequence length="76" mass="9213">MKEEIDENPEYQDIQPNQGTIEKVKKPRTEKQIAATQKMLEAKKKREDELRELREFKEQKKIEEEERLSKLVNEKI</sequence>